<evidence type="ECO:0000313" key="2">
    <source>
        <dbReference type="Proteomes" id="UP001589532"/>
    </source>
</evidence>
<reference evidence="1 2" key="1">
    <citation type="submission" date="2024-09" db="EMBL/GenBank/DDBJ databases">
        <authorList>
            <person name="Sun Q."/>
            <person name="Mori K."/>
        </authorList>
    </citation>
    <scope>NUCLEOTIDE SEQUENCE [LARGE SCALE GENOMIC DNA]</scope>
    <source>
        <strain evidence="1 2">JCM 3143</strain>
    </source>
</reference>
<sequence>MAALSTQAEKIKEQDWRFAELVMRTWVEPQLADRYLQDPVGTLAGFGIVIRSEEEAPELRMGLPKEVCIEIEDLDHPSEQVAAMPSFG</sequence>
<name>A0ABV5S2A6_9ACTN</name>
<gene>
    <name evidence="1" type="ORF">ACFFSA_22250</name>
</gene>
<proteinExistence type="predicted"/>
<keyword evidence="2" id="KW-1185">Reference proteome</keyword>
<organism evidence="1 2">
    <name type="scientific">Nonomuraea helvata</name>
    <dbReference type="NCBI Taxonomy" id="37484"/>
    <lineage>
        <taxon>Bacteria</taxon>
        <taxon>Bacillati</taxon>
        <taxon>Actinomycetota</taxon>
        <taxon>Actinomycetes</taxon>
        <taxon>Streptosporangiales</taxon>
        <taxon>Streptosporangiaceae</taxon>
        <taxon>Nonomuraea</taxon>
    </lineage>
</organism>
<dbReference type="EMBL" id="JBHMBW010000019">
    <property type="protein sequence ID" value="MFB9625815.1"/>
    <property type="molecule type" value="Genomic_DNA"/>
</dbReference>
<evidence type="ECO:0000313" key="1">
    <source>
        <dbReference type="EMBL" id="MFB9625815.1"/>
    </source>
</evidence>
<evidence type="ECO:0008006" key="3">
    <source>
        <dbReference type="Google" id="ProtNLM"/>
    </source>
</evidence>
<comment type="caution">
    <text evidence="1">The sequence shown here is derived from an EMBL/GenBank/DDBJ whole genome shotgun (WGS) entry which is preliminary data.</text>
</comment>
<accession>A0ABV5S2A6</accession>
<protein>
    <recommendedName>
        <fullName evidence="3">NHLP leader peptide family natural product</fullName>
    </recommendedName>
</protein>
<dbReference type="Proteomes" id="UP001589532">
    <property type="component" value="Unassembled WGS sequence"/>
</dbReference>
<dbReference type="RefSeq" id="WP_344984364.1">
    <property type="nucleotide sequence ID" value="NZ_BAAAXV010000001.1"/>
</dbReference>